<reference evidence="3" key="1">
    <citation type="submission" date="2013-10" db="EMBL/GenBank/DDBJ databases">
        <title>Genomic analysis of the causative agents of coccidiosis in chickens.</title>
        <authorList>
            <person name="Reid A.J."/>
            <person name="Blake D."/>
            <person name="Billington K."/>
            <person name="Browne H."/>
            <person name="Dunn M."/>
            <person name="Hung S."/>
            <person name="Kawahara F."/>
            <person name="Miranda-Saavedra D."/>
            <person name="Mourier T."/>
            <person name="Nagra H."/>
            <person name="Otto T.D."/>
            <person name="Rawlings N."/>
            <person name="Sanchez A."/>
            <person name="Sanders M."/>
            <person name="Subramaniam C."/>
            <person name="Tay Y."/>
            <person name="Dear P."/>
            <person name="Doerig C."/>
            <person name="Gruber A."/>
            <person name="Parkinson J."/>
            <person name="Shirley M."/>
            <person name="Wan K.L."/>
            <person name="Berriman M."/>
            <person name="Tomley F."/>
            <person name="Pain A."/>
        </authorList>
    </citation>
    <scope>NUCLEOTIDE SEQUENCE</scope>
    <source>
        <strain evidence="3">Houghton</strain>
    </source>
</reference>
<evidence type="ECO:0000313" key="4">
    <source>
        <dbReference type="Proteomes" id="UP000018050"/>
    </source>
</evidence>
<proteinExistence type="inferred from homology"/>
<dbReference type="InterPro" id="IPR051411">
    <property type="entry name" value="Polyketide_trans_af380"/>
</dbReference>
<dbReference type="GeneID" id="25272388"/>
<keyword evidence="4" id="KW-1185">Reference proteome</keyword>
<organism evidence="3 4">
    <name type="scientific">Eimeria acervulina</name>
    <name type="common">Coccidian parasite</name>
    <dbReference type="NCBI Taxonomy" id="5801"/>
    <lineage>
        <taxon>Eukaryota</taxon>
        <taxon>Sar</taxon>
        <taxon>Alveolata</taxon>
        <taxon>Apicomplexa</taxon>
        <taxon>Conoidasida</taxon>
        <taxon>Coccidia</taxon>
        <taxon>Eucoccidiorida</taxon>
        <taxon>Eimeriorina</taxon>
        <taxon>Eimeriidae</taxon>
        <taxon>Eimeria</taxon>
    </lineage>
</organism>
<dbReference type="Proteomes" id="UP000018050">
    <property type="component" value="Unassembled WGS sequence"/>
</dbReference>
<accession>U6GJH9</accession>
<dbReference type="VEuPathDB" id="ToxoDB:EAH_00043180"/>
<dbReference type="AlphaFoldDB" id="U6GJH9"/>
<dbReference type="RefSeq" id="XP_013250446.1">
    <property type="nucleotide sequence ID" value="XM_013394992.1"/>
</dbReference>
<dbReference type="OrthoDB" id="2498029at2759"/>
<name>U6GJH9_EIMAC</name>
<dbReference type="Gene3D" id="3.40.50.1820">
    <property type="entry name" value="alpha/beta hydrolase"/>
    <property type="match status" value="1"/>
</dbReference>
<dbReference type="PANTHER" id="PTHR47751:SF2">
    <property type="entry name" value="DLTD N-TERMINAL DOMAIN PROTEIN (AFU_ORTHOLOGUE AFUA_8G00380)-RELATED"/>
    <property type="match status" value="1"/>
</dbReference>
<gene>
    <name evidence="3" type="ORF">EAH_00043180</name>
</gene>
<feature type="domain" description="Serine aminopeptidase S33" evidence="2">
    <location>
        <begin position="11"/>
        <end position="273"/>
    </location>
</feature>
<dbReference type="InterPro" id="IPR022742">
    <property type="entry name" value="Hydrolase_4"/>
</dbReference>
<dbReference type="SUPFAM" id="SSF53474">
    <property type="entry name" value="alpha/beta-Hydrolases"/>
    <property type="match status" value="1"/>
</dbReference>
<evidence type="ECO:0000313" key="3">
    <source>
        <dbReference type="EMBL" id="CDI79448.1"/>
    </source>
</evidence>
<evidence type="ECO:0000256" key="1">
    <source>
        <dbReference type="ARBA" id="ARBA00029464"/>
    </source>
</evidence>
<dbReference type="PANTHER" id="PTHR47751">
    <property type="entry name" value="SUPERFAMILY HYDROLASE, PUTATIVE (AFU_ORTHOLOGUE AFUA_2G16580)-RELATED"/>
    <property type="match status" value="1"/>
</dbReference>
<evidence type="ECO:0000259" key="2">
    <source>
        <dbReference type="Pfam" id="PF12146"/>
    </source>
</evidence>
<protein>
    <recommendedName>
        <fullName evidence="2">Serine aminopeptidase S33 domain-containing protein</fullName>
    </recommendedName>
</protein>
<dbReference type="InterPro" id="IPR029058">
    <property type="entry name" value="AB_hydrolase_fold"/>
</dbReference>
<dbReference type="Pfam" id="PF12146">
    <property type="entry name" value="Hydrolase_4"/>
    <property type="match status" value="1"/>
</dbReference>
<sequence>MPPKQQKEVNPPAVVVAAYGLGVQKDMSMVPFAQHIAEEGFAVVIFDYRHWGVSEGTPRHVANPHKEIEDLKAVLQHLHASNGLGGRVDQHRIMLYGASLGGALVLATASLLNKENNKIKDSIKAVVAAIPFVSGRNAQNNTIKQRGLGEALGILWAVLNDVVMSFFSTDSAVYIPIARPTTAEGISAFFISEDEYKLWASRTPLEHKKLEGAWENKLAARTLFWLTRFQVDEIAVNFLEVPTLIIAGSEDTLCPIEPIRKMVEMHAEKHEKNKIKLKEFPVRHFDFLSAKYFSSLVQTTAAFIKEFA</sequence>
<comment type="similarity">
    <text evidence="1">Belongs to the polyketide transferase af380 family.</text>
</comment>
<reference evidence="3" key="2">
    <citation type="submission" date="2013-10" db="EMBL/GenBank/DDBJ databases">
        <authorList>
            <person name="Aslett M."/>
        </authorList>
    </citation>
    <scope>NUCLEOTIDE SEQUENCE</scope>
    <source>
        <strain evidence="3">Houghton</strain>
    </source>
</reference>
<dbReference type="EMBL" id="HG671026">
    <property type="protein sequence ID" value="CDI79448.1"/>
    <property type="molecule type" value="Genomic_DNA"/>
</dbReference>